<comment type="cofactor">
    <cofactor evidence="2">
        <name>Zn(2+)</name>
        <dbReference type="ChEBI" id="CHEBI:29105"/>
    </cofactor>
</comment>
<dbReference type="Pfam" id="PF04721">
    <property type="entry name" value="PAW"/>
    <property type="match status" value="1"/>
</dbReference>
<dbReference type="InterPro" id="IPR038765">
    <property type="entry name" value="Papain-like_cys_pep_sf"/>
</dbReference>
<dbReference type="InterPro" id="IPR050883">
    <property type="entry name" value="PNGase"/>
</dbReference>
<feature type="domain" description="Thioredoxin" evidence="12">
    <location>
        <begin position="57"/>
        <end position="190"/>
    </location>
</feature>
<keyword evidence="9" id="KW-0378">Hydrolase</keyword>
<dbReference type="SUPFAM" id="SSF52833">
    <property type="entry name" value="Thioredoxin-like"/>
    <property type="match status" value="1"/>
</dbReference>
<dbReference type="CDD" id="cd02947">
    <property type="entry name" value="TRX_family"/>
    <property type="match status" value="1"/>
</dbReference>
<keyword evidence="7" id="KW-0963">Cytoplasm</keyword>
<dbReference type="GO" id="GO:0005634">
    <property type="term" value="C:nucleus"/>
    <property type="evidence" value="ECO:0007669"/>
    <property type="project" value="TreeGrafter"/>
</dbReference>
<dbReference type="Gene3D" id="2.60.120.1020">
    <property type="entry name" value="Peptide N glycanase, PAW domain"/>
    <property type="match status" value="1"/>
</dbReference>
<dbReference type="InterPro" id="IPR002931">
    <property type="entry name" value="Transglutaminase-like"/>
</dbReference>
<organism evidence="13 14">
    <name type="scientific">Opisthorchis viverrini</name>
    <name type="common">Southeast Asian liver fluke</name>
    <dbReference type="NCBI Taxonomy" id="6198"/>
    <lineage>
        <taxon>Eukaryota</taxon>
        <taxon>Metazoa</taxon>
        <taxon>Spiralia</taxon>
        <taxon>Lophotrochozoa</taxon>
        <taxon>Platyhelminthes</taxon>
        <taxon>Trematoda</taxon>
        <taxon>Digenea</taxon>
        <taxon>Opisthorchiida</taxon>
        <taxon>Opisthorchiata</taxon>
        <taxon>Opisthorchiidae</taxon>
        <taxon>Opisthorchis</taxon>
    </lineage>
</organism>
<gene>
    <name evidence="13" type="ORF">T265_06621</name>
</gene>
<dbReference type="PROSITE" id="PS51352">
    <property type="entry name" value="THIOREDOXIN_2"/>
    <property type="match status" value="1"/>
</dbReference>
<keyword evidence="14" id="KW-1185">Reference proteome</keyword>
<evidence type="ECO:0000256" key="5">
    <source>
        <dbReference type="ARBA" id="ARBA00012158"/>
    </source>
</evidence>
<dbReference type="EC" id="3.5.1.52" evidence="5"/>
<dbReference type="CTD" id="20320800"/>
<dbReference type="PANTHER" id="PTHR12143">
    <property type="entry name" value="PEPTIDE N-GLYCANASE PNGASE -RELATED"/>
    <property type="match status" value="1"/>
</dbReference>
<dbReference type="Proteomes" id="UP000054324">
    <property type="component" value="Unassembled WGS sequence"/>
</dbReference>
<dbReference type="GO" id="GO:0046872">
    <property type="term" value="F:metal ion binding"/>
    <property type="evidence" value="ECO:0007669"/>
    <property type="project" value="UniProtKB-KW"/>
</dbReference>
<dbReference type="AlphaFoldDB" id="A0A075ADG0"/>
<dbReference type="EMBL" id="KL596758">
    <property type="protein sequence ID" value="KER26044.1"/>
    <property type="molecule type" value="Genomic_DNA"/>
</dbReference>
<evidence type="ECO:0000256" key="8">
    <source>
        <dbReference type="ARBA" id="ARBA00022723"/>
    </source>
</evidence>
<evidence type="ECO:0000259" key="12">
    <source>
        <dbReference type="PROSITE" id="PS51352"/>
    </source>
</evidence>
<evidence type="ECO:0000256" key="4">
    <source>
        <dbReference type="ARBA" id="ARBA00009390"/>
    </source>
</evidence>
<proteinExistence type="inferred from homology"/>
<dbReference type="Gene3D" id="3.40.30.10">
    <property type="entry name" value="Glutaredoxin"/>
    <property type="match status" value="1"/>
</dbReference>
<name>A0A075ADG0_OPIVI</name>
<sequence length="879" mass="100377">MSGYKGMRLPSGSGLLLSFSDLRSPGRKEGTESVAVLIAQRYVVSPLSCFGYRRRIAEHLMTAPNVCLVTSTSEFHNLLGYCAAQNKLVIMDFFAECCQSCQWIAPYFHQLSQDFWPRDVLFAMVDCNRSQDLCVQEFVSVFPTFKLYKNRECVGTVRGADPLKLLQLLNKYATSPVVVQLRQCEDAQVRNVTARLLTHCLVNLLSTRAIVPTDTEDFHQMPRYFPGMLECLLFCGYAQRGDYLEPLPESSIDKNFVRMILDQLRPFSHEKPEAVVQPQSSSQPQPQHVLPPVDQFYAITSYKIRILRYLDPAAQSLARSFLPLDHLVELAAHKAECPIEQVKPRDFLHEMLRWFREEFFRWVEDFYCDICKAKMNLAEIAPPWGSEIEGDAQMVEVFRCPSGHSVHRFPRYNNPATLLQTRFGRCGEWTSCFILLLVSARRPSNVDGGRPWFPACRYISDLSDHVWCEIWLEDPDSGDYRWVHCDPSGEVDQPLLYECGWGKELQYVFAYTIPPLCFDFSDPQSLQAVDIQDVTWRYTRNFKEIISRRKYFSEGYLAAYLVNIHLTAVAAWNMKRSLVPGDDVQNPFSMHQVIRELCSFFKPPKAPERPLPGRRTGPLEWRRARGELGPGGVSAEPSWEGDNIVLEPSTEELKNGMFYLRYNSALDIYQRPFLNEGERTWTGQSSKNSDELIKHATDAGLSGWRSVANRWRNIDRKVEHDWKMVYLARKEGSPAHHEGIIEWKLRVPSEEYVIGKVSLFANLVSHSVDSMAVFTLCSGFDTESAEPAAGCSTATTSAAGISVPLSPGSDPLFSITQFQGCKQIALKGRLWTKTNSDEERNPVAWQQAQLFRQKHNDSGVWSLEWKVELVRKQSNPVEP</sequence>
<dbReference type="PANTHER" id="PTHR12143:SF19">
    <property type="entry name" value="PEPTIDE-N(4)-(N-ACETYL-BETA-GLUCOSAMINYL)ASPARAGINE AMIDASE"/>
    <property type="match status" value="1"/>
</dbReference>
<reference evidence="13 14" key="1">
    <citation type="submission" date="2013-11" db="EMBL/GenBank/DDBJ databases">
        <title>Opisthorchis viverrini - life in the bile duct.</title>
        <authorList>
            <person name="Young N.D."/>
            <person name="Nagarajan N."/>
            <person name="Lin S.J."/>
            <person name="Korhonen P.K."/>
            <person name="Jex A.R."/>
            <person name="Hall R.S."/>
            <person name="Safavi-Hemami H."/>
            <person name="Kaewkong W."/>
            <person name="Bertrand D."/>
            <person name="Gao S."/>
            <person name="Seet Q."/>
            <person name="Wongkham S."/>
            <person name="Teh B.T."/>
            <person name="Wongkham C."/>
            <person name="Intapan P.M."/>
            <person name="Maleewong W."/>
            <person name="Yang X."/>
            <person name="Hu M."/>
            <person name="Wang Z."/>
            <person name="Hofmann A."/>
            <person name="Sternberg P.W."/>
            <person name="Tan P."/>
            <person name="Wang J."/>
            <person name="Gasser R.B."/>
        </authorList>
    </citation>
    <scope>NUCLEOTIDE SEQUENCE [LARGE SCALE GENOMIC DNA]</scope>
</reference>
<dbReference type="STRING" id="6198.A0A075ADG0"/>
<dbReference type="InterPro" id="IPR038680">
    <property type="entry name" value="PAW_sf"/>
</dbReference>
<evidence type="ECO:0000256" key="10">
    <source>
        <dbReference type="ARBA" id="ARBA00022833"/>
    </source>
</evidence>
<comment type="subcellular location">
    <subcellularLocation>
        <location evidence="3">Cytoplasm</location>
    </subcellularLocation>
</comment>
<evidence type="ECO:0000256" key="9">
    <source>
        <dbReference type="ARBA" id="ARBA00022801"/>
    </source>
</evidence>
<dbReference type="InterPro" id="IPR018247">
    <property type="entry name" value="EF_Hand_1_Ca_BS"/>
</dbReference>
<evidence type="ECO:0000256" key="11">
    <source>
        <dbReference type="ARBA" id="ARBA00032901"/>
    </source>
</evidence>
<evidence type="ECO:0000313" key="14">
    <source>
        <dbReference type="Proteomes" id="UP000054324"/>
    </source>
</evidence>
<comment type="similarity">
    <text evidence="4">Belongs to the transglutaminase-like superfamily. PNGase family.</text>
</comment>
<evidence type="ECO:0000256" key="1">
    <source>
        <dbReference type="ARBA" id="ARBA00001650"/>
    </source>
</evidence>
<dbReference type="GeneID" id="20320800"/>
<evidence type="ECO:0000256" key="6">
    <source>
        <dbReference type="ARBA" id="ARBA00018546"/>
    </source>
</evidence>
<evidence type="ECO:0000256" key="3">
    <source>
        <dbReference type="ARBA" id="ARBA00004496"/>
    </source>
</evidence>
<keyword evidence="8" id="KW-0479">Metal-binding</keyword>
<dbReference type="InterPro" id="IPR036249">
    <property type="entry name" value="Thioredoxin-like_sf"/>
</dbReference>
<protein>
    <recommendedName>
        <fullName evidence="6">Peptide-N(4)-(N-acetyl-beta-glucosaminyl)asparagine amidase</fullName>
        <ecNumber evidence="5">3.5.1.52</ecNumber>
    </recommendedName>
    <alternativeName>
        <fullName evidence="11">Peptide:N-glycanase</fullName>
    </alternativeName>
</protein>
<accession>A0A075ADG0</accession>
<dbReference type="GO" id="GO:0006516">
    <property type="term" value="P:glycoprotein catabolic process"/>
    <property type="evidence" value="ECO:0007669"/>
    <property type="project" value="InterPro"/>
</dbReference>
<dbReference type="InterPro" id="IPR006588">
    <property type="entry name" value="Peptide_N_glycanase_PAW_dom"/>
</dbReference>
<keyword evidence="10" id="KW-0862">Zinc</keyword>
<dbReference type="InterPro" id="IPR013766">
    <property type="entry name" value="Thioredoxin_domain"/>
</dbReference>
<dbReference type="SUPFAM" id="SSF49785">
    <property type="entry name" value="Galactose-binding domain-like"/>
    <property type="match status" value="1"/>
</dbReference>
<dbReference type="PROSITE" id="PS00018">
    <property type="entry name" value="EF_HAND_1"/>
    <property type="match status" value="1"/>
</dbReference>
<dbReference type="Gene3D" id="3.10.620.30">
    <property type="match status" value="1"/>
</dbReference>
<comment type="catalytic activity">
    <reaction evidence="1">
        <text>Hydrolysis of an N(4)-(acetyl-beta-D-glucosaminyl)asparagine residue in which the glucosamine residue may be further glycosylated, to yield a (substituted) N-acetyl-beta-D-glucosaminylamine and a peptide containing an aspartate residue.</text>
        <dbReference type="EC" id="3.5.1.52"/>
    </reaction>
</comment>
<dbReference type="Pfam" id="PF01841">
    <property type="entry name" value="Transglut_core"/>
    <property type="match status" value="1"/>
</dbReference>
<dbReference type="InterPro" id="IPR008979">
    <property type="entry name" value="Galactose-bd-like_sf"/>
</dbReference>
<dbReference type="OrthoDB" id="409136at2759"/>
<dbReference type="Gene3D" id="2.20.25.10">
    <property type="match status" value="1"/>
</dbReference>
<dbReference type="GO" id="GO:0000224">
    <property type="term" value="F:peptide-N4-(N-acetyl-beta-glucosaminyl)asparagine amidase activity"/>
    <property type="evidence" value="ECO:0007669"/>
    <property type="project" value="UniProtKB-EC"/>
</dbReference>
<evidence type="ECO:0000313" key="13">
    <source>
        <dbReference type="EMBL" id="KER26044.1"/>
    </source>
</evidence>
<dbReference type="RefSeq" id="XP_009170198.1">
    <property type="nucleotide sequence ID" value="XM_009171934.1"/>
</dbReference>
<dbReference type="KEGG" id="ovi:T265_06621"/>
<evidence type="ECO:0000256" key="7">
    <source>
        <dbReference type="ARBA" id="ARBA00022490"/>
    </source>
</evidence>
<evidence type="ECO:0000256" key="2">
    <source>
        <dbReference type="ARBA" id="ARBA00001947"/>
    </source>
</evidence>
<dbReference type="Pfam" id="PF00085">
    <property type="entry name" value="Thioredoxin"/>
    <property type="match status" value="1"/>
</dbReference>
<dbReference type="SUPFAM" id="SSF54001">
    <property type="entry name" value="Cysteine proteinases"/>
    <property type="match status" value="1"/>
</dbReference>
<dbReference type="GO" id="GO:0005829">
    <property type="term" value="C:cytosol"/>
    <property type="evidence" value="ECO:0007669"/>
    <property type="project" value="TreeGrafter"/>
</dbReference>